<reference evidence="1" key="1">
    <citation type="submission" date="2020-11" db="EMBL/GenBank/DDBJ databases">
        <authorList>
            <person name="Whitehead M."/>
        </authorList>
    </citation>
    <scope>NUCLEOTIDE SEQUENCE</scope>
    <source>
        <strain evidence="1">EGII</strain>
    </source>
</reference>
<evidence type="ECO:0000313" key="1">
    <source>
        <dbReference type="EMBL" id="CAD7002238.1"/>
    </source>
</evidence>
<gene>
    <name evidence="1" type="ORF">CCAP1982_LOCUS10734</name>
</gene>
<comment type="caution">
    <text evidence="1">The sequence shown here is derived from an EMBL/GenBank/DDBJ whole genome shotgun (WGS) entry which is preliminary data.</text>
</comment>
<protein>
    <submittedName>
        <fullName evidence="1">(Mediterranean fruit fly) hypothetical protein</fullName>
    </submittedName>
</protein>
<dbReference type="Proteomes" id="UP000606786">
    <property type="component" value="Unassembled WGS sequence"/>
</dbReference>
<sequence>MTLDYLIRQYSINTISLHDVKVRTKPDLSLIQANLTEMGPEKAYCFVLTLWTYIGLHIIRSSNLTTDYNNIASFIENH</sequence>
<name>A0A811UVA4_CERCA</name>
<accession>A0A811UVA4</accession>
<keyword evidence="2" id="KW-1185">Reference proteome</keyword>
<dbReference type="EMBL" id="CAJHJT010000034">
    <property type="protein sequence ID" value="CAD7002238.1"/>
    <property type="molecule type" value="Genomic_DNA"/>
</dbReference>
<dbReference type="AlphaFoldDB" id="A0A811UVA4"/>
<organism evidence="1 2">
    <name type="scientific">Ceratitis capitata</name>
    <name type="common">Mediterranean fruit fly</name>
    <name type="synonym">Tephritis capitata</name>
    <dbReference type="NCBI Taxonomy" id="7213"/>
    <lineage>
        <taxon>Eukaryota</taxon>
        <taxon>Metazoa</taxon>
        <taxon>Ecdysozoa</taxon>
        <taxon>Arthropoda</taxon>
        <taxon>Hexapoda</taxon>
        <taxon>Insecta</taxon>
        <taxon>Pterygota</taxon>
        <taxon>Neoptera</taxon>
        <taxon>Endopterygota</taxon>
        <taxon>Diptera</taxon>
        <taxon>Brachycera</taxon>
        <taxon>Muscomorpha</taxon>
        <taxon>Tephritoidea</taxon>
        <taxon>Tephritidae</taxon>
        <taxon>Ceratitis</taxon>
        <taxon>Ceratitis</taxon>
    </lineage>
</organism>
<evidence type="ECO:0000313" key="2">
    <source>
        <dbReference type="Proteomes" id="UP000606786"/>
    </source>
</evidence>
<proteinExistence type="predicted"/>